<name>A0AA91PVN4_CLALS</name>
<organism evidence="1 2">
    <name type="scientific">Clavispora lusitaniae</name>
    <name type="common">Candida lusitaniae</name>
    <dbReference type="NCBI Taxonomy" id="36911"/>
    <lineage>
        <taxon>Eukaryota</taxon>
        <taxon>Fungi</taxon>
        <taxon>Dikarya</taxon>
        <taxon>Ascomycota</taxon>
        <taxon>Saccharomycotina</taxon>
        <taxon>Pichiomycetes</taxon>
        <taxon>Metschnikowiaceae</taxon>
        <taxon>Clavispora</taxon>
    </lineage>
</organism>
<evidence type="ECO:0000313" key="1">
    <source>
        <dbReference type="EMBL" id="OVF05449.1"/>
    </source>
</evidence>
<dbReference type="EMBL" id="LYUB02000023">
    <property type="protein sequence ID" value="OVF05449.1"/>
    <property type="molecule type" value="Genomic_DNA"/>
</dbReference>
<dbReference type="AlphaFoldDB" id="A0AA91PVN4"/>
<reference evidence="1 2" key="1">
    <citation type="submission" date="2017-04" db="EMBL/GenBank/DDBJ databases">
        <title>Draft genome of the yeast Clavispora lusitaniae type strain CBS 6936.</title>
        <authorList>
            <person name="Durrens P."/>
            <person name="Klopp C."/>
            <person name="Biteau N."/>
            <person name="Fitton-Ouhabi V."/>
            <person name="Dementhon K."/>
            <person name="Accoceberry I."/>
            <person name="Sherman D.J."/>
            <person name="Noel T."/>
        </authorList>
    </citation>
    <scope>NUCLEOTIDE SEQUENCE [LARGE SCALE GENOMIC DNA]</scope>
    <source>
        <strain evidence="1 2">CBS 6936</strain>
    </source>
</reference>
<protein>
    <submittedName>
        <fullName evidence="1">Uncharacterized protein</fullName>
    </submittedName>
</protein>
<sequence length="161" mass="18032">MDSKKILQNFFDKSKIDECLSTENFRKEAPVDISDKVLAELLDAVRSQHGKHTELIVENITNEFETDKSVLVRSKDSKLAGIDHYSLSELVEKLNIAKDECCVHDSVLTKKISNQIQSLESRIQDLQSLLAESVKGTDPSSISPKFVKCANLVDVIKGRND</sequence>
<dbReference type="Proteomes" id="UP000195602">
    <property type="component" value="Unassembled WGS sequence"/>
</dbReference>
<gene>
    <name evidence="1" type="ORF">A9F13_23g00649</name>
</gene>
<dbReference type="KEGG" id="clus:A9F13_23g00649"/>
<proteinExistence type="predicted"/>
<accession>A0AA91PVN4</accession>
<comment type="caution">
    <text evidence="1">The sequence shown here is derived from an EMBL/GenBank/DDBJ whole genome shotgun (WGS) entry which is preliminary data.</text>
</comment>
<evidence type="ECO:0000313" key="2">
    <source>
        <dbReference type="Proteomes" id="UP000195602"/>
    </source>
</evidence>